<name>A0AAU8FNP5_9BACT</name>
<dbReference type="Pfam" id="PF22013">
    <property type="entry name" value="PG_1098_Fer"/>
    <property type="match status" value="1"/>
</dbReference>
<dbReference type="GO" id="GO:0008168">
    <property type="term" value="F:methyltransferase activity"/>
    <property type="evidence" value="ECO:0007669"/>
    <property type="project" value="UniProtKB-KW"/>
</dbReference>
<proteinExistence type="predicted"/>
<dbReference type="InterPro" id="IPR041497">
    <property type="entry name" value="Thump-like"/>
</dbReference>
<dbReference type="InterPro" id="IPR054168">
    <property type="entry name" value="PG_1098_Fer"/>
</dbReference>
<feature type="domain" description="THUMP-like" evidence="1">
    <location>
        <begin position="336"/>
        <end position="406"/>
    </location>
</feature>
<protein>
    <submittedName>
        <fullName evidence="3">Class I SAM-dependent methyltransferase</fullName>
    </submittedName>
</protein>
<evidence type="ECO:0000259" key="1">
    <source>
        <dbReference type="Pfam" id="PF18096"/>
    </source>
</evidence>
<evidence type="ECO:0000259" key="2">
    <source>
        <dbReference type="Pfam" id="PF22013"/>
    </source>
</evidence>
<dbReference type="SUPFAM" id="SSF53335">
    <property type="entry name" value="S-adenosyl-L-methionine-dependent methyltransferases"/>
    <property type="match status" value="1"/>
</dbReference>
<gene>
    <name evidence="3" type="ORF">ABV298_07330</name>
</gene>
<dbReference type="AlphaFoldDB" id="A0AAU8FNP5"/>
<dbReference type="GO" id="GO:0032259">
    <property type="term" value="P:methylation"/>
    <property type="evidence" value="ECO:0007669"/>
    <property type="project" value="UniProtKB-KW"/>
</dbReference>
<dbReference type="EMBL" id="CP159289">
    <property type="protein sequence ID" value="XCH26203.1"/>
    <property type="molecule type" value="Genomic_DNA"/>
</dbReference>
<feature type="domain" description="PG-1098 ferredoxin-like" evidence="2">
    <location>
        <begin position="292"/>
        <end position="335"/>
    </location>
</feature>
<keyword evidence="3" id="KW-0489">Methyltransferase</keyword>
<sequence length="408" mass="45273">MSTVNDTADRNGMQQGFTDAEVAFIRDNIHANAGDLILKAGKFKGLDIKKLAGQIQSRQKALKKLPEWSANEKLIFPPALSVEQCSSEATALYKARIASGGTLIDITGGMGIDCYYMSRRFTETHYFEQQPEVVSSAAYNFAQLGASGIHVHVGESLNALRNGLTADWLYADPARRDANKEKVVRLAECVPDVAGNAGLLLSAAPRILIKTSPLLDIDLASKELPKLKEVHAIGYEQECKELLFVLDREMPDAGFKIKVRIIDAAGQPIHELDFDREEERNALVGYSKPLGYLYEPHAAVLKAGAFKTLCTRFDMQKLAMHSQLYTSEEYVNDFPGRSFRIVAVCKPDIREISKHIPGDKANITTRNFPAKPEELRKKWKTKDGGDRYLFATTLADHSKVVIVCTKVI</sequence>
<evidence type="ECO:0000313" key="3">
    <source>
        <dbReference type="EMBL" id="XCH26203.1"/>
    </source>
</evidence>
<reference evidence="3" key="1">
    <citation type="submission" date="2024-06" db="EMBL/GenBank/DDBJ databases">
        <title>Sequencing and assembly of the genome of Dyadobacter sp. strain 676, a symbiont of Cyamopsis tetragonoloba.</title>
        <authorList>
            <person name="Guro P."/>
            <person name="Sazanova A."/>
            <person name="Kuznetsova I."/>
            <person name="Belimov A."/>
            <person name="Safronova V."/>
        </authorList>
    </citation>
    <scope>NUCLEOTIDE SEQUENCE</scope>
    <source>
        <strain evidence="3">676</strain>
    </source>
</reference>
<dbReference type="InterPro" id="IPR029063">
    <property type="entry name" value="SAM-dependent_MTases_sf"/>
</dbReference>
<dbReference type="RefSeq" id="WP_353721497.1">
    <property type="nucleotide sequence ID" value="NZ_CP159289.1"/>
</dbReference>
<keyword evidence="3" id="KW-0808">Transferase</keyword>
<dbReference type="Pfam" id="PF18096">
    <property type="entry name" value="Thump_like"/>
    <property type="match status" value="1"/>
</dbReference>
<organism evidence="3">
    <name type="scientific">Dyadobacter sp. 676</name>
    <dbReference type="NCBI Taxonomy" id="3088362"/>
    <lineage>
        <taxon>Bacteria</taxon>
        <taxon>Pseudomonadati</taxon>
        <taxon>Bacteroidota</taxon>
        <taxon>Cytophagia</taxon>
        <taxon>Cytophagales</taxon>
        <taxon>Spirosomataceae</taxon>
        <taxon>Dyadobacter</taxon>
    </lineage>
</organism>
<accession>A0AAU8FNP5</accession>
<dbReference type="Gene3D" id="3.40.50.150">
    <property type="entry name" value="Vaccinia Virus protein VP39"/>
    <property type="match status" value="1"/>
</dbReference>
<dbReference type="Gene3D" id="1.10.10.1110">
    <property type="entry name" value="Methyltransferase PG1098, N-terminal domain"/>
    <property type="match status" value="1"/>
</dbReference>